<dbReference type="PANTHER" id="PTHR43798">
    <property type="entry name" value="MONOACYLGLYCEROL LIPASE"/>
    <property type="match status" value="1"/>
</dbReference>
<dbReference type="InterPro" id="IPR050266">
    <property type="entry name" value="AB_hydrolase_sf"/>
</dbReference>
<keyword evidence="4" id="KW-1185">Reference proteome</keyword>
<evidence type="ECO:0000256" key="1">
    <source>
        <dbReference type="ARBA" id="ARBA00022801"/>
    </source>
</evidence>
<gene>
    <name evidence="3" type="ORF">DP120_10710</name>
</gene>
<dbReference type="PRINTS" id="PR00111">
    <property type="entry name" value="ABHYDROLASE"/>
</dbReference>
<keyword evidence="1" id="KW-0378">Hydrolase</keyword>
<accession>A0A365KXP1</accession>
<proteinExistence type="predicted"/>
<dbReference type="InterPro" id="IPR000073">
    <property type="entry name" value="AB_hydrolase_1"/>
</dbReference>
<dbReference type="AlphaFoldDB" id="A0A365KXP1"/>
<reference evidence="3 4" key="1">
    <citation type="submission" date="2018-06" db="EMBL/GenBank/DDBJ databases">
        <title>The draft genome sequences of strains SCU63 and S1.</title>
        <authorList>
            <person name="Gan L."/>
        </authorList>
    </citation>
    <scope>NUCLEOTIDE SEQUENCE [LARGE SCALE GENOMIC DNA]</scope>
    <source>
        <strain evidence="3 4">SCU63</strain>
    </source>
</reference>
<dbReference type="Gene3D" id="3.40.50.1820">
    <property type="entry name" value="alpha/beta hydrolase"/>
    <property type="match status" value="1"/>
</dbReference>
<dbReference type="InterPro" id="IPR029058">
    <property type="entry name" value="AB_hydrolase_fold"/>
</dbReference>
<dbReference type="Proteomes" id="UP000251002">
    <property type="component" value="Unassembled WGS sequence"/>
</dbReference>
<protein>
    <submittedName>
        <fullName evidence="3">Esterase</fullName>
    </submittedName>
</protein>
<dbReference type="PANTHER" id="PTHR43798:SF31">
    <property type="entry name" value="AB HYDROLASE SUPERFAMILY PROTEIN YCLE"/>
    <property type="match status" value="1"/>
</dbReference>
<dbReference type="RefSeq" id="WP_112223664.1">
    <property type="nucleotide sequence ID" value="NZ_CP047673.1"/>
</dbReference>
<evidence type="ECO:0000259" key="2">
    <source>
        <dbReference type="Pfam" id="PF00561"/>
    </source>
</evidence>
<dbReference type="GO" id="GO:0016787">
    <property type="term" value="F:hydrolase activity"/>
    <property type="evidence" value="ECO:0007669"/>
    <property type="project" value="UniProtKB-KW"/>
</dbReference>
<dbReference type="SUPFAM" id="SSF53474">
    <property type="entry name" value="alpha/beta-Hydrolases"/>
    <property type="match status" value="1"/>
</dbReference>
<dbReference type="GO" id="GO:0016020">
    <property type="term" value="C:membrane"/>
    <property type="evidence" value="ECO:0007669"/>
    <property type="project" value="TreeGrafter"/>
</dbReference>
<dbReference type="Pfam" id="PF00561">
    <property type="entry name" value="Abhydrolase_1"/>
    <property type="match status" value="1"/>
</dbReference>
<organism evidence="3 4">
    <name type="scientific">Planococcus halotolerans</name>
    <dbReference type="NCBI Taxonomy" id="2233542"/>
    <lineage>
        <taxon>Bacteria</taxon>
        <taxon>Bacillati</taxon>
        <taxon>Bacillota</taxon>
        <taxon>Bacilli</taxon>
        <taxon>Bacillales</taxon>
        <taxon>Caryophanaceae</taxon>
        <taxon>Planococcus</taxon>
    </lineage>
</organism>
<name>A0A365KXP1_9BACL</name>
<feature type="domain" description="AB hydrolase-1" evidence="2">
    <location>
        <begin position="20"/>
        <end position="243"/>
    </location>
</feature>
<evidence type="ECO:0000313" key="4">
    <source>
        <dbReference type="Proteomes" id="UP000251002"/>
    </source>
</evidence>
<evidence type="ECO:0000313" key="3">
    <source>
        <dbReference type="EMBL" id="RAZ77936.1"/>
    </source>
</evidence>
<sequence>MPFFENEGTRLFYEDTGTGKPLVLLHGLTSNHQMFYREIGYLKDKFRIIALDSRGHGESDRPAEFTLDDHIADTIALLDHLKLDSVYVLGVSMGSYIAQGVAIKQPERVEKLILAATKSYGEQSSMAEMFDRYKEQLEGMSISEKLAISSQLIFHDQEAVNAWQKRIAKNSRMLNASEQGAASAALRDFDFRDDLKRITAETLVISGKHDGLNPPEKGRETAVLIPNADYMEFQDSGHAPNVEQDRLFLGVVEKFLG</sequence>
<dbReference type="EMBL" id="QLZR01000003">
    <property type="protein sequence ID" value="RAZ77936.1"/>
    <property type="molecule type" value="Genomic_DNA"/>
</dbReference>
<comment type="caution">
    <text evidence="3">The sequence shown here is derived from an EMBL/GenBank/DDBJ whole genome shotgun (WGS) entry which is preliminary data.</text>
</comment>